<evidence type="ECO:0000313" key="2">
    <source>
        <dbReference type="Proteomes" id="UP001652626"/>
    </source>
</evidence>
<name>A0A8B8HUP6_VANTA</name>
<sequence length="424" mass="49247">MDVSVEEFVDRLLSDEAYQEPSDSVKVEEVETQMRLPEWFDEKKYNQGRRFFSDFCFAFSMVNVLGLIGVYSVPTILAVLVGSRRSNSPYTAYKRYSSTFMHITTWLKHELKPGTVSWKSLYTVRCRHVQAGRAARLKGKGTVSQRDLAITLFSGFGFAFLKPDKFSIRQIEEGDWEAGIHFWRVIGYMIGLQDMYNICRESIEETREILQRIVDRVFTPCLENVPEYFEHLSHVTVDGLQAINSGLEKSSLLYWTRYIADVPGYIYTEKERIALQDKLRTHLKGKSPDTGVESRAIIEKSAIKGLPDIPSRTLYLHDFNSLETAPAYKALPIIGKYKLAIIYITFAFYSTSIGRVLLNLQYRWTLFIGTYLPYVAMWRYGVKNAFINLFKESPYDNTTPKPNSEYYRTQPPEPWYKFLLALFW</sequence>
<protein>
    <submittedName>
        <fullName evidence="3">Uncharacterized protein LOC113395221</fullName>
    </submittedName>
</protein>
<dbReference type="PANTHER" id="PTHR37159:SF1">
    <property type="entry name" value="GH11867P"/>
    <property type="match status" value="1"/>
</dbReference>
<gene>
    <name evidence="3" type="primary">LOC113395221</name>
</gene>
<feature type="transmembrane region" description="Helical" evidence="1">
    <location>
        <begin position="57"/>
        <end position="81"/>
    </location>
</feature>
<keyword evidence="2" id="KW-1185">Reference proteome</keyword>
<evidence type="ECO:0000256" key="1">
    <source>
        <dbReference type="SAM" id="Phobius"/>
    </source>
</evidence>
<dbReference type="OMA" id="VHLWRVI"/>
<dbReference type="AlphaFoldDB" id="A0A8B8HUP6"/>
<dbReference type="Proteomes" id="UP001652626">
    <property type="component" value="Chromosome 21"/>
</dbReference>
<proteinExistence type="predicted"/>
<dbReference type="GeneID" id="113395221"/>
<reference evidence="3" key="1">
    <citation type="submission" date="2025-08" db="UniProtKB">
        <authorList>
            <consortium name="RefSeq"/>
        </authorList>
    </citation>
    <scope>IDENTIFICATION</scope>
    <source>
        <tissue evidence="3">Whole body</tissue>
    </source>
</reference>
<dbReference type="RefSeq" id="XP_026488573.2">
    <property type="nucleotide sequence ID" value="XM_026632788.2"/>
</dbReference>
<dbReference type="PANTHER" id="PTHR37159">
    <property type="entry name" value="GH11867P"/>
    <property type="match status" value="1"/>
</dbReference>
<organism evidence="2 3">
    <name type="scientific">Vanessa tameamea</name>
    <name type="common">Kamehameha butterfly</name>
    <dbReference type="NCBI Taxonomy" id="334116"/>
    <lineage>
        <taxon>Eukaryota</taxon>
        <taxon>Metazoa</taxon>
        <taxon>Ecdysozoa</taxon>
        <taxon>Arthropoda</taxon>
        <taxon>Hexapoda</taxon>
        <taxon>Insecta</taxon>
        <taxon>Pterygota</taxon>
        <taxon>Neoptera</taxon>
        <taxon>Endopterygota</taxon>
        <taxon>Lepidoptera</taxon>
        <taxon>Glossata</taxon>
        <taxon>Ditrysia</taxon>
        <taxon>Papilionoidea</taxon>
        <taxon>Nymphalidae</taxon>
        <taxon>Nymphalinae</taxon>
        <taxon>Vanessa</taxon>
    </lineage>
</organism>
<feature type="transmembrane region" description="Helical" evidence="1">
    <location>
        <begin position="339"/>
        <end position="358"/>
    </location>
</feature>
<feature type="transmembrane region" description="Helical" evidence="1">
    <location>
        <begin position="364"/>
        <end position="382"/>
    </location>
</feature>
<evidence type="ECO:0000313" key="3">
    <source>
        <dbReference type="RefSeq" id="XP_026488573.2"/>
    </source>
</evidence>
<keyword evidence="1" id="KW-1133">Transmembrane helix</keyword>
<dbReference type="OrthoDB" id="6361347at2759"/>
<keyword evidence="1" id="KW-0472">Membrane</keyword>
<accession>A0A8B8HUP6</accession>
<keyword evidence="1" id="KW-0812">Transmembrane</keyword>